<dbReference type="Proteomes" id="UP000785679">
    <property type="component" value="Unassembled WGS sequence"/>
</dbReference>
<name>A0A8J8NKZ8_HALGN</name>
<dbReference type="AlphaFoldDB" id="A0A8J8NKZ8"/>
<proteinExistence type="predicted"/>
<accession>A0A8J8NKZ8</accession>
<reference evidence="1" key="1">
    <citation type="submission" date="2019-06" db="EMBL/GenBank/DDBJ databases">
        <authorList>
            <person name="Zheng W."/>
        </authorList>
    </citation>
    <scope>NUCLEOTIDE SEQUENCE</scope>
    <source>
        <strain evidence="1">QDHG01</strain>
    </source>
</reference>
<evidence type="ECO:0000313" key="1">
    <source>
        <dbReference type="EMBL" id="TNV76768.1"/>
    </source>
</evidence>
<protein>
    <submittedName>
        <fullName evidence="1">Uncharacterized protein</fullName>
    </submittedName>
</protein>
<evidence type="ECO:0000313" key="2">
    <source>
        <dbReference type="Proteomes" id="UP000785679"/>
    </source>
</evidence>
<dbReference type="InterPro" id="IPR023393">
    <property type="entry name" value="START-like_dom_sf"/>
</dbReference>
<dbReference type="PANTHER" id="PTHR39332">
    <property type="entry name" value="BLL4707 PROTEIN"/>
    <property type="match status" value="1"/>
</dbReference>
<dbReference type="Gene3D" id="3.30.530.20">
    <property type="match status" value="1"/>
</dbReference>
<comment type="caution">
    <text evidence="1">The sequence shown here is derived from an EMBL/GenBank/DDBJ whole genome shotgun (WGS) entry which is preliminary data.</text>
</comment>
<keyword evidence="2" id="KW-1185">Reference proteome</keyword>
<sequence>MVEQVPLVRATSSVPVSTHQVESSVLPVSIDKATNFTQGGPNQLDAIVTIEYTDGAKWELRITELSEIKHSLGYQVLSTEPTHSATSIQGQVHLRAVTDDNTTFITWTTDFSNDADATVIYDQKFKKTEFFAELKKNLSGGK</sequence>
<dbReference type="PANTHER" id="PTHR39332:SF7">
    <property type="entry name" value="SRPBCC FAMILY PROTEIN"/>
    <property type="match status" value="1"/>
</dbReference>
<gene>
    <name evidence="1" type="ORF">FGO68_gene6532</name>
</gene>
<dbReference type="EMBL" id="RRYP01012995">
    <property type="protein sequence ID" value="TNV76768.1"/>
    <property type="molecule type" value="Genomic_DNA"/>
</dbReference>
<dbReference type="SUPFAM" id="SSF55961">
    <property type="entry name" value="Bet v1-like"/>
    <property type="match status" value="1"/>
</dbReference>
<organism evidence="1 2">
    <name type="scientific">Halteria grandinella</name>
    <dbReference type="NCBI Taxonomy" id="5974"/>
    <lineage>
        <taxon>Eukaryota</taxon>
        <taxon>Sar</taxon>
        <taxon>Alveolata</taxon>
        <taxon>Ciliophora</taxon>
        <taxon>Intramacronucleata</taxon>
        <taxon>Spirotrichea</taxon>
        <taxon>Stichotrichia</taxon>
        <taxon>Sporadotrichida</taxon>
        <taxon>Halteriidae</taxon>
        <taxon>Halteria</taxon>
    </lineage>
</organism>
<dbReference type="OrthoDB" id="10255646at2759"/>